<keyword evidence="2" id="KW-1003">Cell membrane</keyword>
<dbReference type="PANTHER" id="PTHR23513:SF11">
    <property type="entry name" value="STAPHYLOFERRIN A TRANSPORTER"/>
    <property type="match status" value="1"/>
</dbReference>
<evidence type="ECO:0000256" key="3">
    <source>
        <dbReference type="ARBA" id="ARBA00022692"/>
    </source>
</evidence>
<feature type="transmembrane region" description="Helical" evidence="6">
    <location>
        <begin position="42"/>
        <end position="63"/>
    </location>
</feature>
<feature type="transmembrane region" description="Helical" evidence="6">
    <location>
        <begin position="251"/>
        <end position="275"/>
    </location>
</feature>
<keyword evidence="5 6" id="KW-0472">Membrane</keyword>
<dbReference type="Pfam" id="PF07690">
    <property type="entry name" value="MFS_1"/>
    <property type="match status" value="1"/>
</dbReference>
<name>A0A1C3EPC6_9GAMM</name>
<evidence type="ECO:0000256" key="4">
    <source>
        <dbReference type="ARBA" id="ARBA00022989"/>
    </source>
</evidence>
<comment type="caution">
    <text evidence="7">The sequence shown here is derived from an EMBL/GenBank/DDBJ whole genome shotgun (WGS) entry which is preliminary data.</text>
</comment>
<dbReference type="SUPFAM" id="SSF103473">
    <property type="entry name" value="MFS general substrate transporter"/>
    <property type="match status" value="1"/>
</dbReference>
<accession>A0A1C3EPC6</accession>
<evidence type="ECO:0000256" key="2">
    <source>
        <dbReference type="ARBA" id="ARBA00022475"/>
    </source>
</evidence>
<feature type="transmembrane region" description="Helical" evidence="6">
    <location>
        <begin position="218"/>
        <end position="239"/>
    </location>
</feature>
<protein>
    <submittedName>
        <fullName evidence="7">MFS transporter</fullName>
    </submittedName>
</protein>
<gene>
    <name evidence="7" type="ORF">A8L45_05315</name>
</gene>
<organism evidence="7 8">
    <name type="scientific">Veronia pacifica</name>
    <dbReference type="NCBI Taxonomy" id="1080227"/>
    <lineage>
        <taxon>Bacteria</taxon>
        <taxon>Pseudomonadati</taxon>
        <taxon>Pseudomonadota</taxon>
        <taxon>Gammaproteobacteria</taxon>
        <taxon>Vibrionales</taxon>
        <taxon>Vibrionaceae</taxon>
        <taxon>Veronia</taxon>
    </lineage>
</organism>
<dbReference type="Gene3D" id="1.20.1250.20">
    <property type="entry name" value="MFS general substrate transporter like domains"/>
    <property type="match status" value="1"/>
</dbReference>
<evidence type="ECO:0000256" key="6">
    <source>
        <dbReference type="SAM" id="Phobius"/>
    </source>
</evidence>
<feature type="transmembrane region" description="Helical" evidence="6">
    <location>
        <begin position="372"/>
        <end position="390"/>
    </location>
</feature>
<dbReference type="RefSeq" id="WP_068899989.1">
    <property type="nucleotide sequence ID" value="NZ_JBHUIF010000013.1"/>
</dbReference>
<dbReference type="PANTHER" id="PTHR23513">
    <property type="entry name" value="INTEGRAL MEMBRANE EFFLUX PROTEIN-RELATED"/>
    <property type="match status" value="1"/>
</dbReference>
<feature type="transmembrane region" description="Helical" evidence="6">
    <location>
        <begin position="282"/>
        <end position="299"/>
    </location>
</feature>
<evidence type="ECO:0000313" key="7">
    <source>
        <dbReference type="EMBL" id="ODA35097.1"/>
    </source>
</evidence>
<dbReference type="GO" id="GO:0005886">
    <property type="term" value="C:plasma membrane"/>
    <property type="evidence" value="ECO:0007669"/>
    <property type="project" value="UniProtKB-SubCell"/>
</dbReference>
<keyword evidence="8" id="KW-1185">Reference proteome</keyword>
<dbReference type="InterPro" id="IPR011701">
    <property type="entry name" value="MFS"/>
</dbReference>
<proteinExistence type="predicted"/>
<dbReference type="STRING" id="1080227.A8L45_05315"/>
<dbReference type="EMBL" id="LYBM01000006">
    <property type="protein sequence ID" value="ODA35097.1"/>
    <property type="molecule type" value="Genomic_DNA"/>
</dbReference>
<sequence>MANTSIKARSYPYLTGQLFDGIASSMLMLAVPWAMLSEPGNGPFVALTALICTAMSFVATPFSSTMIDRLSRKSILLATQTVKVTAAMITFLLFISGNDSIWVLAVFQIVFWVVNDVAWVNHNAFIQENYQTQEYPIISGHREVVMQGTSLTAGMLGILLLESWTIIEFSAVASLLSIIALTSYWQTPYQQKIRRSSRQAFFSQLLESKNILKSAPGFFAFVALSSLSYPVLTFLVRLVPIYLAELGVDGAWFASWNMAFAIGGLLMGFSVNMLLKRIDHQNAMIVSVLVISTLLLMISTLLSPLILVAFTVGIGFFNAFNRIARTNLLHVSIPIKMRGRVDGGLKLFTTTAQSISYVVIALLSSYDMTQSGFMMAGLIMLLAGLAMISLKKKPASTVTSFT</sequence>
<keyword evidence="3 6" id="KW-0812">Transmembrane</keyword>
<evidence type="ECO:0000256" key="1">
    <source>
        <dbReference type="ARBA" id="ARBA00004651"/>
    </source>
</evidence>
<dbReference type="Proteomes" id="UP000094936">
    <property type="component" value="Unassembled WGS sequence"/>
</dbReference>
<feature type="transmembrane region" description="Helical" evidence="6">
    <location>
        <begin position="166"/>
        <end position="185"/>
    </location>
</feature>
<dbReference type="OrthoDB" id="5847346at2"/>
<evidence type="ECO:0000256" key="5">
    <source>
        <dbReference type="ARBA" id="ARBA00023136"/>
    </source>
</evidence>
<evidence type="ECO:0000313" key="8">
    <source>
        <dbReference type="Proteomes" id="UP000094936"/>
    </source>
</evidence>
<reference evidence="7 8" key="1">
    <citation type="submission" date="2016-05" db="EMBL/GenBank/DDBJ databases">
        <title>Genomic Taxonomy of the Vibrionaceae.</title>
        <authorList>
            <person name="Gomez-Gil B."/>
            <person name="Enciso-Ibarra J."/>
        </authorList>
    </citation>
    <scope>NUCLEOTIDE SEQUENCE [LARGE SCALE GENOMIC DNA]</scope>
    <source>
        <strain evidence="7 8">CAIM 1920</strain>
    </source>
</reference>
<dbReference type="GO" id="GO:0022857">
    <property type="term" value="F:transmembrane transporter activity"/>
    <property type="evidence" value="ECO:0007669"/>
    <property type="project" value="InterPro"/>
</dbReference>
<feature type="transmembrane region" description="Helical" evidence="6">
    <location>
        <begin position="12"/>
        <end position="36"/>
    </location>
</feature>
<keyword evidence="4 6" id="KW-1133">Transmembrane helix</keyword>
<dbReference type="InterPro" id="IPR036259">
    <property type="entry name" value="MFS_trans_sf"/>
</dbReference>
<comment type="subcellular location">
    <subcellularLocation>
        <location evidence="1">Cell membrane</location>
        <topology evidence="1">Multi-pass membrane protein</topology>
    </subcellularLocation>
</comment>
<dbReference type="AlphaFoldDB" id="A0A1C3EPC6"/>